<dbReference type="InterPro" id="IPR050570">
    <property type="entry name" value="Cell_wall_metabolism_enzyme"/>
</dbReference>
<dbReference type="RefSeq" id="WP_058447995.1">
    <property type="nucleotide sequence ID" value="NZ_CAAAHT010000029.1"/>
</dbReference>
<dbReference type="InterPro" id="IPR011055">
    <property type="entry name" value="Dup_hybrid_motif"/>
</dbReference>
<dbReference type="PANTHER" id="PTHR21666">
    <property type="entry name" value="PEPTIDASE-RELATED"/>
    <property type="match status" value="1"/>
</dbReference>
<evidence type="ECO:0000313" key="7">
    <source>
        <dbReference type="Proteomes" id="UP000251942"/>
    </source>
</evidence>
<dbReference type="GO" id="GO:0032153">
    <property type="term" value="C:cell division site"/>
    <property type="evidence" value="ECO:0007669"/>
    <property type="project" value="TreeGrafter"/>
</dbReference>
<gene>
    <name evidence="5" type="primary">nlpD</name>
    <name evidence="4" type="ORF">Lfee_3216</name>
    <name evidence="5" type="ORF">NCTC12022_03502</name>
</gene>
<dbReference type="CDD" id="cd00118">
    <property type="entry name" value="LysM"/>
    <property type="match status" value="1"/>
</dbReference>
<proteinExistence type="inferred from homology"/>
<dbReference type="SMART" id="SM00257">
    <property type="entry name" value="LysM"/>
    <property type="match status" value="1"/>
</dbReference>
<dbReference type="CDD" id="cd12797">
    <property type="entry name" value="M23_peptidase"/>
    <property type="match status" value="1"/>
</dbReference>
<dbReference type="PROSITE" id="PS51782">
    <property type="entry name" value="LYSM"/>
    <property type="match status" value="1"/>
</dbReference>
<name>A0A0W0TIW7_9GAMM</name>
<dbReference type="Pfam" id="PF01551">
    <property type="entry name" value="Peptidase_M23"/>
    <property type="match status" value="1"/>
</dbReference>
<feature type="signal peptide" evidence="2">
    <location>
        <begin position="1"/>
        <end position="23"/>
    </location>
</feature>
<keyword evidence="2" id="KW-0732">Signal</keyword>
<accession>A0A0W0TIW7</accession>
<dbReference type="Gene3D" id="2.70.70.10">
    <property type="entry name" value="Glucose Permease (Domain IIA)"/>
    <property type="match status" value="1"/>
</dbReference>
<keyword evidence="5" id="KW-0449">Lipoprotein</keyword>
<sequence length="248" mass="27736">MYKLCVFLLALLLTGCGSRSDLAPVVELKWQPQNPNQTTHKVLRGETLYAVAFRYDQDYRQLAALNHLHSPYALRVGQIIHLQGASRAPARHYYHAKTKPVYTARNIPSARPVSPSYQASWTRPARYQSWLWPVNGRVATQFIPQQGKKGIDIAGMKGEKIRASSGGVVAYAGSGLSGYGNLIIIKHNNQFLTAYGNNLRNMVHEGQQVKAGQVIAEMGVIDRRFWGVHFEIRRAGKPVNPLNYLQKG</sequence>
<organism evidence="4 6">
    <name type="scientific">Legionella feeleii</name>
    <dbReference type="NCBI Taxonomy" id="453"/>
    <lineage>
        <taxon>Bacteria</taxon>
        <taxon>Pseudomonadati</taxon>
        <taxon>Pseudomonadota</taxon>
        <taxon>Gammaproteobacteria</taxon>
        <taxon>Legionellales</taxon>
        <taxon>Legionellaceae</taxon>
        <taxon>Legionella</taxon>
    </lineage>
</organism>
<dbReference type="PROSITE" id="PS51257">
    <property type="entry name" value="PROKAR_LIPOPROTEIN"/>
    <property type="match status" value="1"/>
</dbReference>
<dbReference type="GO" id="GO:0004222">
    <property type="term" value="F:metalloendopeptidase activity"/>
    <property type="evidence" value="ECO:0007669"/>
    <property type="project" value="TreeGrafter"/>
</dbReference>
<evidence type="ECO:0000313" key="6">
    <source>
        <dbReference type="Proteomes" id="UP000054698"/>
    </source>
</evidence>
<comment type="similarity">
    <text evidence="1">Belongs to the E.coli NlpD/Haemophilus LppB family.</text>
</comment>
<dbReference type="Proteomes" id="UP000251942">
    <property type="component" value="Unassembled WGS sequence"/>
</dbReference>
<dbReference type="Proteomes" id="UP000054698">
    <property type="component" value="Unassembled WGS sequence"/>
</dbReference>
<evidence type="ECO:0000256" key="1">
    <source>
        <dbReference type="ARBA" id="ARBA00038420"/>
    </source>
</evidence>
<dbReference type="STRING" id="453.Lfee_3216"/>
<dbReference type="InterPro" id="IPR036779">
    <property type="entry name" value="LysM_dom_sf"/>
</dbReference>
<dbReference type="Gene3D" id="3.10.350.10">
    <property type="entry name" value="LysM domain"/>
    <property type="match status" value="1"/>
</dbReference>
<reference evidence="4 6" key="1">
    <citation type="submission" date="2015-11" db="EMBL/GenBank/DDBJ databases">
        <title>Genomic analysis of 38 Legionella species identifies large and diverse effector repertoires.</title>
        <authorList>
            <person name="Burstein D."/>
            <person name="Amaro F."/>
            <person name="Zusman T."/>
            <person name="Lifshitz Z."/>
            <person name="Cohen O."/>
            <person name="Gilbert J.A."/>
            <person name="Pupko T."/>
            <person name="Shuman H.A."/>
            <person name="Segal G."/>
        </authorList>
    </citation>
    <scope>NUCLEOTIDE SEQUENCE [LARGE SCALE GENOMIC DNA]</scope>
    <source>
        <strain evidence="4 6">WO-44C</strain>
    </source>
</reference>
<evidence type="ECO:0000313" key="4">
    <source>
        <dbReference type="EMBL" id="KTC95551.1"/>
    </source>
</evidence>
<dbReference type="EMBL" id="LNYB01000085">
    <property type="protein sequence ID" value="KTC95551.1"/>
    <property type="molecule type" value="Genomic_DNA"/>
</dbReference>
<dbReference type="Pfam" id="PF01476">
    <property type="entry name" value="LysM"/>
    <property type="match status" value="1"/>
</dbReference>
<dbReference type="SUPFAM" id="SSF51261">
    <property type="entry name" value="Duplicated hybrid motif"/>
    <property type="match status" value="1"/>
</dbReference>
<keyword evidence="6" id="KW-1185">Reference proteome</keyword>
<dbReference type="InterPro" id="IPR016047">
    <property type="entry name" value="M23ase_b-sheet_dom"/>
</dbReference>
<dbReference type="PANTHER" id="PTHR21666:SF263">
    <property type="entry name" value="MUREIN HYDROLASE ACTIVATOR NLPD"/>
    <property type="match status" value="1"/>
</dbReference>
<dbReference type="PATRIC" id="fig|453.4.peg.3501"/>
<evidence type="ECO:0000256" key="2">
    <source>
        <dbReference type="SAM" id="SignalP"/>
    </source>
</evidence>
<dbReference type="AlphaFoldDB" id="A0A0W0TIW7"/>
<evidence type="ECO:0000313" key="5">
    <source>
        <dbReference type="EMBL" id="SPX62737.1"/>
    </source>
</evidence>
<reference evidence="5 7" key="2">
    <citation type="submission" date="2018-06" db="EMBL/GenBank/DDBJ databases">
        <authorList>
            <consortium name="Pathogen Informatics"/>
            <person name="Doyle S."/>
        </authorList>
    </citation>
    <scope>NUCLEOTIDE SEQUENCE [LARGE SCALE GENOMIC DNA]</scope>
    <source>
        <strain evidence="5 7">NCTC12022</strain>
    </source>
</reference>
<dbReference type="EMBL" id="UASS01000040">
    <property type="protein sequence ID" value="SPX62737.1"/>
    <property type="molecule type" value="Genomic_DNA"/>
</dbReference>
<feature type="chain" id="PRO_5033727844" evidence="2">
    <location>
        <begin position="24"/>
        <end position="248"/>
    </location>
</feature>
<dbReference type="InterPro" id="IPR018392">
    <property type="entry name" value="LysM"/>
</dbReference>
<feature type="domain" description="LysM" evidence="3">
    <location>
        <begin position="38"/>
        <end position="82"/>
    </location>
</feature>
<evidence type="ECO:0000259" key="3">
    <source>
        <dbReference type="PROSITE" id="PS51782"/>
    </source>
</evidence>
<dbReference type="GO" id="GO:0009279">
    <property type="term" value="C:cell outer membrane"/>
    <property type="evidence" value="ECO:0007669"/>
    <property type="project" value="TreeGrafter"/>
</dbReference>
<protein>
    <submittedName>
        <fullName evidence="5">Lipoprotein NlpD</fullName>
    </submittedName>
</protein>